<comment type="caution">
    <text evidence="2">The sequence shown here is derived from an EMBL/GenBank/DDBJ whole genome shotgun (WGS) entry which is preliminary data.</text>
</comment>
<reference evidence="3" key="1">
    <citation type="journal article" date="2020" name="Appl. Environ. Microbiol.">
        <title>Diazotrophic Anaeromyxobacter Isolates from Soils.</title>
        <authorList>
            <person name="Masuda Y."/>
            <person name="Yamanaka H."/>
            <person name="Xu Z.X."/>
            <person name="Shiratori Y."/>
            <person name="Aono T."/>
            <person name="Amachi S."/>
            <person name="Senoo K."/>
            <person name="Itoh H."/>
        </authorList>
    </citation>
    <scope>NUCLEOTIDE SEQUENCE [LARGE SCALE GENOMIC DNA]</scope>
    <source>
        <strain evidence="3">R267</strain>
    </source>
</reference>
<dbReference type="Proteomes" id="UP000503640">
    <property type="component" value="Unassembled WGS sequence"/>
</dbReference>
<feature type="region of interest" description="Disordered" evidence="1">
    <location>
        <begin position="1"/>
        <end position="57"/>
    </location>
</feature>
<sequence>MLPETKPAQAPDPTIVMKDHAFDRDLDDLGMSPEDLEREVESETPAAPEHQELMLRH</sequence>
<organism evidence="2 3">
    <name type="scientific">Anaeromyxobacter diazotrophicus</name>
    <dbReference type="NCBI Taxonomy" id="2590199"/>
    <lineage>
        <taxon>Bacteria</taxon>
        <taxon>Pseudomonadati</taxon>
        <taxon>Myxococcota</taxon>
        <taxon>Myxococcia</taxon>
        <taxon>Myxococcales</taxon>
        <taxon>Cystobacterineae</taxon>
        <taxon>Anaeromyxobacteraceae</taxon>
        <taxon>Anaeromyxobacter</taxon>
    </lineage>
</organism>
<evidence type="ECO:0000256" key="1">
    <source>
        <dbReference type="SAM" id="MobiDB-lite"/>
    </source>
</evidence>
<name>A0A7I9VL39_9BACT</name>
<accession>A0A7I9VL39</accession>
<evidence type="ECO:0000313" key="2">
    <source>
        <dbReference type="EMBL" id="GEJ57115.1"/>
    </source>
</evidence>
<protein>
    <submittedName>
        <fullName evidence="2">Uncharacterized protein</fullName>
    </submittedName>
</protein>
<dbReference type="EMBL" id="BJTG01000004">
    <property type="protein sequence ID" value="GEJ57115.1"/>
    <property type="molecule type" value="Genomic_DNA"/>
</dbReference>
<dbReference type="RefSeq" id="WP_176064602.1">
    <property type="nucleotide sequence ID" value="NZ_BJTG01000004.1"/>
</dbReference>
<evidence type="ECO:0000313" key="3">
    <source>
        <dbReference type="Proteomes" id="UP000503640"/>
    </source>
</evidence>
<dbReference type="AlphaFoldDB" id="A0A7I9VL39"/>
<keyword evidence="3" id="KW-1185">Reference proteome</keyword>
<proteinExistence type="predicted"/>
<gene>
    <name evidence="2" type="ORF">AMYX_18560</name>
</gene>